<evidence type="ECO:0000256" key="3">
    <source>
        <dbReference type="ARBA" id="ARBA00022630"/>
    </source>
</evidence>
<comment type="subcellular location">
    <subcellularLocation>
        <location evidence="2">Membrane</location>
        <topology evidence="2">Multi-pass membrane protein</topology>
    </subcellularLocation>
</comment>
<feature type="domain" description="FAD-binding FR-type" evidence="14">
    <location>
        <begin position="228"/>
        <end position="328"/>
    </location>
</feature>
<accession>A0ABP6ZPI9</accession>
<dbReference type="PANTHER" id="PTHR47354:SF8">
    <property type="entry name" value="1,2-PHENYLACETYL-COA EPOXIDASE, SUBUNIT E"/>
    <property type="match status" value="1"/>
</dbReference>
<dbReference type="InterPro" id="IPR050415">
    <property type="entry name" value="MRET"/>
</dbReference>
<evidence type="ECO:0000256" key="12">
    <source>
        <dbReference type="ARBA" id="ARBA00023136"/>
    </source>
</evidence>
<feature type="transmembrane region" description="Helical" evidence="13">
    <location>
        <begin position="54"/>
        <end position="78"/>
    </location>
</feature>
<evidence type="ECO:0000256" key="9">
    <source>
        <dbReference type="ARBA" id="ARBA00023002"/>
    </source>
</evidence>
<keyword evidence="8 13" id="KW-1133">Transmembrane helix</keyword>
<keyword evidence="16" id="KW-1185">Reference proteome</keyword>
<feature type="transmembrane region" description="Helical" evidence="13">
    <location>
        <begin position="22"/>
        <end position="42"/>
    </location>
</feature>
<dbReference type="InterPro" id="IPR013112">
    <property type="entry name" value="FAD-bd_8"/>
</dbReference>
<dbReference type="PANTHER" id="PTHR47354">
    <property type="entry name" value="NADH OXIDOREDUCTASE HCR"/>
    <property type="match status" value="1"/>
</dbReference>
<keyword evidence="9" id="KW-0560">Oxidoreductase</keyword>
<keyword evidence="11" id="KW-0411">Iron-sulfur</keyword>
<evidence type="ECO:0000256" key="1">
    <source>
        <dbReference type="ARBA" id="ARBA00001974"/>
    </source>
</evidence>
<keyword evidence="7" id="KW-0274">FAD</keyword>
<sequence length="452" mass="48106">MAVADPLDVIARRPARRRTGSIAVAGIVLLGVGAAGACWWAGLPHAGLPLPGDVVASGAQLAGLVASVLVCLQLLLIARVPLLVRSIGLGALVGWHRRVGSSVLILIVLHVLLAVLGAMLIDRRTLWSELTGTVFADPALVQAVIGTALIVVAGLTSARMARSRLRYEWWYAVHLSVYLGIFLSFAHQVRSGVHFVDSPAMRTGWIALYVLTAAVIVLGRLLGPTARLLRHRIRVEQVVPETADVVSVWLRGPGLWRLRVRAGQFFYVRFLTPGHLWSAHPYSVSTLPQLGRMRLTIGASGDHSNAARQLRPGTRVLLEGPFGSFGTGCGAESRVLLIAGGSGVGPIAALAREFSRAGRDVVLLHRASSPAQLPLRGELTGLSLRFLPVLGRRSELGRDPLGPESLGALVPDVAGREAFVCGSPGLVRAATDGLRALGVPDRRIHHEELELA</sequence>
<comment type="caution">
    <text evidence="15">The sequence shown here is derived from an EMBL/GenBank/DDBJ whole genome shotgun (WGS) entry which is preliminary data.</text>
</comment>
<evidence type="ECO:0000256" key="6">
    <source>
        <dbReference type="ARBA" id="ARBA00022723"/>
    </source>
</evidence>
<dbReference type="Proteomes" id="UP001501490">
    <property type="component" value="Unassembled WGS sequence"/>
</dbReference>
<dbReference type="Gene3D" id="3.40.50.80">
    <property type="entry name" value="Nucleotide-binding domain of ferredoxin-NADP reductase (FNR) module"/>
    <property type="match status" value="1"/>
</dbReference>
<dbReference type="SUPFAM" id="SSF63380">
    <property type="entry name" value="Riboflavin synthase domain-like"/>
    <property type="match status" value="1"/>
</dbReference>
<evidence type="ECO:0000256" key="13">
    <source>
        <dbReference type="SAM" id="Phobius"/>
    </source>
</evidence>
<feature type="transmembrane region" description="Helical" evidence="13">
    <location>
        <begin position="206"/>
        <end position="223"/>
    </location>
</feature>
<comment type="cofactor">
    <cofactor evidence="1">
        <name>FAD</name>
        <dbReference type="ChEBI" id="CHEBI:57692"/>
    </cofactor>
</comment>
<dbReference type="PROSITE" id="PS51384">
    <property type="entry name" value="FAD_FR"/>
    <property type="match status" value="1"/>
</dbReference>
<keyword evidence="5" id="KW-0001">2Fe-2S</keyword>
<evidence type="ECO:0000313" key="15">
    <source>
        <dbReference type="EMBL" id="GAA3616138.1"/>
    </source>
</evidence>
<feature type="transmembrane region" description="Helical" evidence="13">
    <location>
        <begin position="169"/>
        <end position="186"/>
    </location>
</feature>
<dbReference type="EMBL" id="BAABAB010000010">
    <property type="protein sequence ID" value="GAA3616138.1"/>
    <property type="molecule type" value="Genomic_DNA"/>
</dbReference>
<evidence type="ECO:0000313" key="16">
    <source>
        <dbReference type="Proteomes" id="UP001501490"/>
    </source>
</evidence>
<dbReference type="InterPro" id="IPR039261">
    <property type="entry name" value="FNR_nucleotide-bd"/>
</dbReference>
<dbReference type="InterPro" id="IPR013130">
    <property type="entry name" value="Fe3_Rdtase_TM_dom"/>
</dbReference>
<evidence type="ECO:0000259" key="14">
    <source>
        <dbReference type="PROSITE" id="PS51384"/>
    </source>
</evidence>
<keyword evidence="10" id="KW-0408">Iron</keyword>
<dbReference type="InterPro" id="IPR017938">
    <property type="entry name" value="Riboflavin_synthase-like_b-brl"/>
</dbReference>
<proteinExistence type="predicted"/>
<dbReference type="RefSeq" id="WP_344803518.1">
    <property type="nucleotide sequence ID" value="NZ_BAABAB010000010.1"/>
</dbReference>
<dbReference type="Gene3D" id="2.40.30.10">
    <property type="entry name" value="Translation factors"/>
    <property type="match status" value="1"/>
</dbReference>
<dbReference type="Pfam" id="PF01794">
    <property type="entry name" value="Ferric_reduct"/>
    <property type="match status" value="1"/>
</dbReference>
<organism evidence="15 16">
    <name type="scientific">Microlunatus ginsengisoli</name>
    <dbReference type="NCBI Taxonomy" id="363863"/>
    <lineage>
        <taxon>Bacteria</taxon>
        <taxon>Bacillati</taxon>
        <taxon>Actinomycetota</taxon>
        <taxon>Actinomycetes</taxon>
        <taxon>Propionibacteriales</taxon>
        <taxon>Propionibacteriaceae</taxon>
        <taxon>Microlunatus</taxon>
    </lineage>
</organism>
<evidence type="ECO:0000256" key="4">
    <source>
        <dbReference type="ARBA" id="ARBA00022692"/>
    </source>
</evidence>
<evidence type="ECO:0000256" key="10">
    <source>
        <dbReference type="ARBA" id="ARBA00023004"/>
    </source>
</evidence>
<name>A0ABP6ZPI9_9ACTN</name>
<keyword evidence="4 13" id="KW-0812">Transmembrane</keyword>
<keyword evidence="6" id="KW-0479">Metal-binding</keyword>
<dbReference type="InterPro" id="IPR017927">
    <property type="entry name" value="FAD-bd_FR_type"/>
</dbReference>
<feature type="transmembrane region" description="Helical" evidence="13">
    <location>
        <begin position="139"/>
        <end position="157"/>
    </location>
</feature>
<evidence type="ECO:0000256" key="8">
    <source>
        <dbReference type="ARBA" id="ARBA00022989"/>
    </source>
</evidence>
<protein>
    <submittedName>
        <fullName evidence="15">Ferredoxin reductase family protein</fullName>
    </submittedName>
</protein>
<gene>
    <name evidence="15" type="ORF">GCM10022236_17850</name>
</gene>
<feature type="transmembrane region" description="Helical" evidence="13">
    <location>
        <begin position="99"/>
        <end position="119"/>
    </location>
</feature>
<evidence type="ECO:0000256" key="2">
    <source>
        <dbReference type="ARBA" id="ARBA00004141"/>
    </source>
</evidence>
<keyword evidence="12 13" id="KW-0472">Membrane</keyword>
<evidence type="ECO:0000256" key="11">
    <source>
        <dbReference type="ARBA" id="ARBA00023014"/>
    </source>
</evidence>
<dbReference type="SUPFAM" id="SSF52343">
    <property type="entry name" value="Ferredoxin reductase-like, C-terminal NADP-linked domain"/>
    <property type="match status" value="1"/>
</dbReference>
<dbReference type="Pfam" id="PF08022">
    <property type="entry name" value="FAD_binding_8"/>
    <property type="match status" value="1"/>
</dbReference>
<keyword evidence="3" id="KW-0285">Flavoprotein</keyword>
<evidence type="ECO:0000256" key="5">
    <source>
        <dbReference type="ARBA" id="ARBA00022714"/>
    </source>
</evidence>
<reference evidence="16" key="1">
    <citation type="journal article" date="2019" name="Int. J. Syst. Evol. Microbiol.">
        <title>The Global Catalogue of Microorganisms (GCM) 10K type strain sequencing project: providing services to taxonomists for standard genome sequencing and annotation.</title>
        <authorList>
            <consortium name="The Broad Institute Genomics Platform"/>
            <consortium name="The Broad Institute Genome Sequencing Center for Infectious Disease"/>
            <person name="Wu L."/>
            <person name="Ma J."/>
        </authorList>
    </citation>
    <scope>NUCLEOTIDE SEQUENCE [LARGE SCALE GENOMIC DNA]</scope>
    <source>
        <strain evidence="16">JCM 16929</strain>
    </source>
</reference>
<evidence type="ECO:0000256" key="7">
    <source>
        <dbReference type="ARBA" id="ARBA00022827"/>
    </source>
</evidence>